<name>A0A3P7LH16_STRVU</name>
<gene>
    <name evidence="1" type="ORF">SVUK_LOCUS13486</name>
</gene>
<dbReference type="OrthoDB" id="5877292at2759"/>
<sequence>MFHVAPVAAAFPVAPVAPVVPCVSDISYIKLPPYVPEGPVFDVEPEHLPVAYASVGSIAPLVASVPTAPVFPALSYHHMFPYGHYYHPPAAVHNVAKSYAKESGHASATSVVSENGHLHHGLGLHFPYLADALTLAPWRSRLYKQKAAKKVLKTASKAVNKKTQ</sequence>
<protein>
    <submittedName>
        <fullName evidence="1">Uncharacterized protein</fullName>
    </submittedName>
</protein>
<dbReference type="EMBL" id="UYYB01102134">
    <property type="protein sequence ID" value="VDM78488.1"/>
    <property type="molecule type" value="Genomic_DNA"/>
</dbReference>
<keyword evidence="2" id="KW-1185">Reference proteome</keyword>
<reference evidence="1 2" key="1">
    <citation type="submission" date="2018-11" db="EMBL/GenBank/DDBJ databases">
        <authorList>
            <consortium name="Pathogen Informatics"/>
        </authorList>
    </citation>
    <scope>NUCLEOTIDE SEQUENCE [LARGE SCALE GENOMIC DNA]</scope>
</reference>
<dbReference type="AlphaFoldDB" id="A0A3P7LH16"/>
<evidence type="ECO:0000313" key="2">
    <source>
        <dbReference type="Proteomes" id="UP000270094"/>
    </source>
</evidence>
<organism evidence="1 2">
    <name type="scientific">Strongylus vulgaris</name>
    <name type="common">Blood worm</name>
    <dbReference type="NCBI Taxonomy" id="40348"/>
    <lineage>
        <taxon>Eukaryota</taxon>
        <taxon>Metazoa</taxon>
        <taxon>Ecdysozoa</taxon>
        <taxon>Nematoda</taxon>
        <taxon>Chromadorea</taxon>
        <taxon>Rhabditida</taxon>
        <taxon>Rhabditina</taxon>
        <taxon>Rhabditomorpha</taxon>
        <taxon>Strongyloidea</taxon>
        <taxon>Strongylidae</taxon>
        <taxon>Strongylus</taxon>
    </lineage>
</organism>
<evidence type="ECO:0000313" key="1">
    <source>
        <dbReference type="EMBL" id="VDM78488.1"/>
    </source>
</evidence>
<proteinExistence type="predicted"/>
<dbReference type="Proteomes" id="UP000270094">
    <property type="component" value="Unassembled WGS sequence"/>
</dbReference>
<accession>A0A3P7LH16</accession>